<dbReference type="InterPro" id="IPR039374">
    <property type="entry name" value="SIP_fam"/>
</dbReference>
<protein>
    <submittedName>
        <fullName evidence="2">NADPH-dependent ferric siderophore reductase</fullName>
    </submittedName>
</protein>
<dbReference type="PROSITE" id="PS51384">
    <property type="entry name" value="FAD_FR"/>
    <property type="match status" value="1"/>
</dbReference>
<dbReference type="AlphaFoldDB" id="A0A2L0UCB3"/>
<organism evidence="2 3">
    <name type="scientific">Arthrobacter agilis</name>
    <dbReference type="NCBI Taxonomy" id="37921"/>
    <lineage>
        <taxon>Bacteria</taxon>
        <taxon>Bacillati</taxon>
        <taxon>Actinomycetota</taxon>
        <taxon>Actinomycetes</taxon>
        <taxon>Micrococcales</taxon>
        <taxon>Micrococcaceae</taxon>
        <taxon>Arthrobacter</taxon>
    </lineage>
</organism>
<dbReference type="Pfam" id="PF08021">
    <property type="entry name" value="FAD_binding_9"/>
    <property type="match status" value="1"/>
</dbReference>
<dbReference type="Gene3D" id="2.40.30.10">
    <property type="entry name" value="Translation factors"/>
    <property type="match status" value="1"/>
</dbReference>
<dbReference type="PANTHER" id="PTHR30157">
    <property type="entry name" value="FERRIC REDUCTASE, NADPH-DEPENDENT"/>
    <property type="match status" value="1"/>
</dbReference>
<sequence>MSSPVSEPFRKPPRPQAVLTVLETRWLSPHLVRVVAGGPGFADLQECDATDKYAKLLFAKPELGLVPPYDLAALKDALPAEDRPVKRTYTIRWLDPAGQRLAIDFVVHGDEGVAGPWAAKASPGDALVLMGPSGKWSPDQDADWHLFVGDDSALPAIAAGIEALHPHALGHAYLEVDSAADILPLVAPAGLELHWLQRDGRPAGTTTLLADAVAAGPWLEGTVDAFVHGERGAMKALRDVLFKEKGLARSQVSLSGYWAYGREEDTFQAEKREPIGKILDD</sequence>
<dbReference type="InterPro" id="IPR039261">
    <property type="entry name" value="FNR_nucleotide-bd"/>
</dbReference>
<dbReference type="InterPro" id="IPR007037">
    <property type="entry name" value="SIP_rossman_dom"/>
</dbReference>
<dbReference type="RefSeq" id="WP_208740736.1">
    <property type="nucleotide sequence ID" value="NZ_CP024915.1"/>
</dbReference>
<dbReference type="InterPro" id="IPR013113">
    <property type="entry name" value="SIP_FAD-bd"/>
</dbReference>
<dbReference type="Pfam" id="PF04954">
    <property type="entry name" value="SIP"/>
    <property type="match status" value="1"/>
</dbReference>
<dbReference type="GO" id="GO:0016491">
    <property type="term" value="F:oxidoreductase activity"/>
    <property type="evidence" value="ECO:0007669"/>
    <property type="project" value="InterPro"/>
</dbReference>
<evidence type="ECO:0000313" key="3">
    <source>
        <dbReference type="Proteomes" id="UP000239187"/>
    </source>
</evidence>
<name>A0A2L0UCB3_9MICC</name>
<proteinExistence type="predicted"/>
<evidence type="ECO:0000259" key="1">
    <source>
        <dbReference type="PROSITE" id="PS51384"/>
    </source>
</evidence>
<dbReference type="SUPFAM" id="SSF63380">
    <property type="entry name" value="Riboflavin synthase domain-like"/>
    <property type="match status" value="1"/>
</dbReference>
<dbReference type="InterPro" id="IPR017927">
    <property type="entry name" value="FAD-bd_FR_type"/>
</dbReference>
<evidence type="ECO:0000313" key="2">
    <source>
        <dbReference type="EMBL" id="AUZ86868.1"/>
    </source>
</evidence>
<accession>A0A2L0UCB3</accession>
<dbReference type="PANTHER" id="PTHR30157:SF0">
    <property type="entry name" value="NADPH-DEPENDENT FERRIC-CHELATE REDUCTASE"/>
    <property type="match status" value="1"/>
</dbReference>
<dbReference type="Proteomes" id="UP000239187">
    <property type="component" value="Chromosome"/>
</dbReference>
<dbReference type="CDD" id="cd06193">
    <property type="entry name" value="siderophore_interacting"/>
    <property type="match status" value="1"/>
</dbReference>
<reference evidence="2 3" key="1">
    <citation type="submission" date="2017-11" db="EMBL/GenBank/DDBJ databases">
        <title>Draft genome of Arthrobacter agilis strain UMCV2, a plant growth-promoting rhizobacterium and biocontrol capacity of phytopathogenic fungi.</title>
        <authorList>
            <person name="Martinez-Camara R."/>
            <person name="Santoyo G."/>
            <person name="Moreno-Hagelsieb G."/>
            <person name="Valencia-Cantero E."/>
        </authorList>
    </citation>
    <scope>NUCLEOTIDE SEQUENCE [LARGE SCALE GENOMIC DNA]</scope>
    <source>
        <strain evidence="2 3">UMCV2</strain>
    </source>
</reference>
<feature type="domain" description="FAD-binding FR-type" evidence="1">
    <location>
        <begin position="14"/>
        <end position="139"/>
    </location>
</feature>
<dbReference type="EMBL" id="CP024915">
    <property type="protein sequence ID" value="AUZ86868.1"/>
    <property type="molecule type" value="Genomic_DNA"/>
</dbReference>
<dbReference type="Gene3D" id="3.40.50.80">
    <property type="entry name" value="Nucleotide-binding domain of ferredoxin-NADP reductase (FNR) module"/>
    <property type="match status" value="1"/>
</dbReference>
<dbReference type="InterPro" id="IPR017938">
    <property type="entry name" value="Riboflavin_synthase-like_b-brl"/>
</dbReference>
<gene>
    <name evidence="2" type="ORF">CVO76_03825</name>
</gene>